<dbReference type="GO" id="GO:0043565">
    <property type="term" value="F:sequence-specific DNA binding"/>
    <property type="evidence" value="ECO:0007669"/>
    <property type="project" value="InterPro"/>
</dbReference>
<dbReference type="PRINTS" id="PR01590">
    <property type="entry name" value="HTHFIS"/>
</dbReference>
<dbReference type="SUPFAM" id="SSF52540">
    <property type="entry name" value="P-loop containing nucleoside triphosphate hydrolases"/>
    <property type="match status" value="1"/>
</dbReference>
<dbReference type="InterPro" id="IPR025944">
    <property type="entry name" value="Sigma_54_int_dom_CS"/>
</dbReference>
<dbReference type="PROSITE" id="PS00675">
    <property type="entry name" value="SIGMA54_INTERACT_1"/>
    <property type="match status" value="1"/>
</dbReference>
<evidence type="ECO:0000256" key="12">
    <source>
        <dbReference type="ARBA" id="ARBA00023163"/>
    </source>
</evidence>
<dbReference type="InterPro" id="IPR002078">
    <property type="entry name" value="Sigma_54_int"/>
</dbReference>
<organism evidence="20 21">
    <name type="scientific">Notoacmeibacter ruber</name>
    <dbReference type="NCBI Taxonomy" id="2670375"/>
    <lineage>
        <taxon>Bacteria</taxon>
        <taxon>Pseudomonadati</taxon>
        <taxon>Pseudomonadota</taxon>
        <taxon>Alphaproteobacteria</taxon>
        <taxon>Hyphomicrobiales</taxon>
        <taxon>Notoacmeibacteraceae</taxon>
        <taxon>Notoacmeibacter</taxon>
    </lineage>
</organism>
<keyword evidence="12" id="KW-0804">Transcription</keyword>
<accession>A0A3L7JFR0</accession>
<evidence type="ECO:0000256" key="1">
    <source>
        <dbReference type="ARBA" id="ARBA00004496"/>
    </source>
</evidence>
<dbReference type="Pfam" id="PF00158">
    <property type="entry name" value="Sigma54_activat"/>
    <property type="match status" value="1"/>
</dbReference>
<comment type="function">
    <text evidence="16">Member of the two-component regulatory system NtrB/NtrC, which controls expression of the nitrogen-regulated (ntr) genes in response to nitrogen limitation. Phosphorylated NtrC binds directly to DNA and stimulates the formation of open promoter-sigma54-RNA polymerase complexes.</text>
</comment>
<dbReference type="InterPro" id="IPR027417">
    <property type="entry name" value="P-loop_NTPase"/>
</dbReference>
<dbReference type="Gene3D" id="1.10.8.60">
    <property type="match status" value="1"/>
</dbReference>
<dbReference type="InterPro" id="IPR001789">
    <property type="entry name" value="Sig_transdc_resp-reg_receiver"/>
</dbReference>
<evidence type="ECO:0000256" key="6">
    <source>
        <dbReference type="ARBA" id="ARBA00022741"/>
    </source>
</evidence>
<evidence type="ECO:0000313" key="20">
    <source>
        <dbReference type="EMBL" id="RLQ88451.1"/>
    </source>
</evidence>
<keyword evidence="5 17" id="KW-0597">Phosphoprotein</keyword>
<name>A0A3L7JFR0_9HYPH</name>
<dbReference type="InterPro" id="IPR002197">
    <property type="entry name" value="HTH_Fis"/>
</dbReference>
<dbReference type="GO" id="GO:0006355">
    <property type="term" value="P:regulation of DNA-templated transcription"/>
    <property type="evidence" value="ECO:0007669"/>
    <property type="project" value="InterPro"/>
</dbReference>
<evidence type="ECO:0000259" key="19">
    <source>
        <dbReference type="PROSITE" id="PS50110"/>
    </source>
</evidence>
<dbReference type="CDD" id="cd17574">
    <property type="entry name" value="REC_OmpR"/>
    <property type="match status" value="1"/>
</dbReference>
<dbReference type="PROSITE" id="PS00688">
    <property type="entry name" value="SIGMA54_INTERACT_3"/>
    <property type="match status" value="1"/>
</dbReference>
<dbReference type="AlphaFoldDB" id="A0A3L7JFR0"/>
<dbReference type="InterPro" id="IPR011006">
    <property type="entry name" value="CheY-like_superfamily"/>
</dbReference>
<dbReference type="Pfam" id="PF25601">
    <property type="entry name" value="AAA_lid_14"/>
    <property type="match status" value="1"/>
</dbReference>
<evidence type="ECO:0000256" key="15">
    <source>
        <dbReference type="ARBA" id="ARBA00031910"/>
    </source>
</evidence>
<evidence type="ECO:0000256" key="9">
    <source>
        <dbReference type="ARBA" id="ARBA00023015"/>
    </source>
</evidence>
<dbReference type="SMART" id="SM00448">
    <property type="entry name" value="REC"/>
    <property type="match status" value="1"/>
</dbReference>
<feature type="domain" description="Sigma-54 factor interaction" evidence="18">
    <location>
        <begin position="147"/>
        <end position="377"/>
    </location>
</feature>
<dbReference type="PANTHER" id="PTHR32071">
    <property type="entry name" value="TRANSCRIPTIONAL REGULATORY PROTEIN"/>
    <property type="match status" value="1"/>
</dbReference>
<evidence type="ECO:0000256" key="17">
    <source>
        <dbReference type="PROSITE-ProRule" id="PRU00169"/>
    </source>
</evidence>
<dbReference type="SUPFAM" id="SSF46689">
    <property type="entry name" value="Homeodomain-like"/>
    <property type="match status" value="1"/>
</dbReference>
<feature type="domain" description="Response regulatory" evidence="19">
    <location>
        <begin position="4"/>
        <end position="121"/>
    </location>
</feature>
<evidence type="ECO:0000256" key="3">
    <source>
        <dbReference type="ARBA" id="ARBA00022490"/>
    </source>
</evidence>
<dbReference type="SMART" id="SM00382">
    <property type="entry name" value="AAA"/>
    <property type="match status" value="1"/>
</dbReference>
<dbReference type="PROSITE" id="PS50045">
    <property type="entry name" value="SIGMA54_INTERACT_4"/>
    <property type="match status" value="1"/>
</dbReference>
<dbReference type="Pfam" id="PF02954">
    <property type="entry name" value="HTH_8"/>
    <property type="match status" value="1"/>
</dbReference>
<dbReference type="FunFam" id="3.40.50.300:FF:000006">
    <property type="entry name" value="DNA-binding transcriptional regulator NtrC"/>
    <property type="match status" value="1"/>
</dbReference>
<dbReference type="GO" id="GO:0005737">
    <property type="term" value="C:cytoplasm"/>
    <property type="evidence" value="ECO:0007669"/>
    <property type="project" value="UniProtKB-SubCell"/>
</dbReference>
<dbReference type="Pfam" id="PF00072">
    <property type="entry name" value="Response_reg"/>
    <property type="match status" value="1"/>
</dbReference>
<dbReference type="PANTHER" id="PTHR32071:SF95">
    <property type="entry name" value="DNA-BINDING TRANSCRIPTIONAL REGULATOR NTRC"/>
    <property type="match status" value="1"/>
</dbReference>
<sequence>MPITILTVDDEPVQRRLAREALTRAGYRVAEAESGEAALQSLADTSTAAIDLVLLDLMMPGMDGLETLAAMREQGFDQPVIVLTAKGGMDSVIAAMRAGAFDYVVKPVAPERLRTCVHDALKVQERITTPRRRPAASPSAITGFDNLTSRSEAMTRVITIAKKAAASNIPVIIEGESGVGKERLARAIANASDRSRKKFVTVNCGAIPENLVESILFGHEKGAFTGATERQIGKFVEADDGTLFLDEIGDLPLDAQVKLLRAVQEGEVDAVGARQTKKVDVRFISATHHDLVSAVQAGRFREDLYYRLSVFPIRMPPLRERREDIAPLAEQFTRSFVRSEGAGHIKGIERGALNLLMRYDWPGNIRQLENTIFRAVVLAEGPHLTEADFPQIATQLGSPPAEQERSHAAERHMEMVLQSPSELGDLQRAAKALRLADQQPSSDDMGSELTDGFLAALDSEGDVRALAEIEEEMIRFAIDHYGGQMSEVARRLGIGRSTLYRKLKEFGIDPEIIRDAG</sequence>
<evidence type="ECO:0000256" key="13">
    <source>
        <dbReference type="ARBA" id="ARBA00023231"/>
    </source>
</evidence>
<evidence type="ECO:0000256" key="7">
    <source>
        <dbReference type="ARBA" id="ARBA00022840"/>
    </source>
</evidence>
<dbReference type="Gene3D" id="3.40.50.2300">
    <property type="match status" value="1"/>
</dbReference>
<dbReference type="RefSeq" id="WP_121645419.1">
    <property type="nucleotide sequence ID" value="NZ_RCWN01000001.1"/>
</dbReference>
<dbReference type="InterPro" id="IPR025662">
    <property type="entry name" value="Sigma_54_int_dom_ATP-bd_1"/>
</dbReference>
<keyword evidence="3" id="KW-0963">Cytoplasm</keyword>
<dbReference type="InterPro" id="IPR009057">
    <property type="entry name" value="Homeodomain-like_sf"/>
</dbReference>
<comment type="subcellular location">
    <subcellularLocation>
        <location evidence="1">Cytoplasm</location>
    </subcellularLocation>
</comment>
<reference evidence="20 21" key="1">
    <citation type="submission" date="2018-10" db="EMBL/GenBank/DDBJ databases">
        <title>Notoacmeibacter sp. M2BS9Y-3-1, whole genome shotgun sequence.</title>
        <authorList>
            <person name="Tuo L."/>
        </authorList>
    </citation>
    <scope>NUCLEOTIDE SEQUENCE [LARGE SCALE GENOMIC DNA]</scope>
    <source>
        <strain evidence="20 21">M2BS9Y-3-1</strain>
    </source>
</reference>
<evidence type="ECO:0000259" key="18">
    <source>
        <dbReference type="PROSITE" id="PS50045"/>
    </source>
</evidence>
<keyword evidence="4" id="KW-0678">Repressor</keyword>
<dbReference type="Gene3D" id="1.10.10.60">
    <property type="entry name" value="Homeodomain-like"/>
    <property type="match status" value="1"/>
</dbReference>
<evidence type="ECO:0000256" key="10">
    <source>
        <dbReference type="ARBA" id="ARBA00023125"/>
    </source>
</evidence>
<protein>
    <recommendedName>
        <fullName evidence="2">DNA-binding transcriptional regulator NtrC</fullName>
    </recommendedName>
    <alternativeName>
        <fullName evidence="14">Nitrogen regulation protein NR(I)</fullName>
    </alternativeName>
    <alternativeName>
        <fullName evidence="15">Nitrogen regulator I</fullName>
    </alternativeName>
</protein>
<keyword evidence="10" id="KW-0238">DNA-binding</keyword>
<dbReference type="GO" id="GO:0005524">
    <property type="term" value="F:ATP binding"/>
    <property type="evidence" value="ECO:0007669"/>
    <property type="project" value="UniProtKB-KW"/>
</dbReference>
<keyword evidence="6" id="KW-0547">Nucleotide-binding</keyword>
<evidence type="ECO:0000256" key="4">
    <source>
        <dbReference type="ARBA" id="ARBA00022491"/>
    </source>
</evidence>
<keyword evidence="9" id="KW-0805">Transcription regulation</keyword>
<dbReference type="GO" id="GO:0000160">
    <property type="term" value="P:phosphorelay signal transduction system"/>
    <property type="evidence" value="ECO:0007669"/>
    <property type="project" value="UniProtKB-KW"/>
</dbReference>
<evidence type="ECO:0000256" key="11">
    <source>
        <dbReference type="ARBA" id="ARBA00023159"/>
    </source>
</evidence>
<keyword evidence="21" id="KW-1185">Reference proteome</keyword>
<dbReference type="InterPro" id="IPR003593">
    <property type="entry name" value="AAA+_ATPase"/>
</dbReference>
<evidence type="ECO:0000256" key="14">
    <source>
        <dbReference type="ARBA" id="ARBA00029881"/>
    </source>
</evidence>
<dbReference type="CDD" id="cd00009">
    <property type="entry name" value="AAA"/>
    <property type="match status" value="1"/>
</dbReference>
<evidence type="ECO:0000256" key="5">
    <source>
        <dbReference type="ARBA" id="ARBA00022553"/>
    </source>
</evidence>
<dbReference type="EMBL" id="RCWN01000001">
    <property type="protein sequence ID" value="RLQ88451.1"/>
    <property type="molecule type" value="Genomic_DNA"/>
</dbReference>
<keyword evidence="7" id="KW-0067">ATP-binding</keyword>
<dbReference type="Proteomes" id="UP000281094">
    <property type="component" value="Unassembled WGS sequence"/>
</dbReference>
<evidence type="ECO:0000256" key="16">
    <source>
        <dbReference type="ARBA" id="ARBA00043886"/>
    </source>
</evidence>
<dbReference type="InterPro" id="IPR058031">
    <property type="entry name" value="AAA_lid_NorR"/>
</dbReference>
<gene>
    <name evidence="20" type="ORF">D8780_09770</name>
</gene>
<keyword evidence="8" id="KW-0902">Two-component regulatory system</keyword>
<comment type="caution">
    <text evidence="20">The sequence shown here is derived from an EMBL/GenBank/DDBJ whole genome shotgun (WGS) entry which is preliminary data.</text>
</comment>
<dbReference type="Gene3D" id="3.40.50.300">
    <property type="entry name" value="P-loop containing nucleotide triphosphate hydrolases"/>
    <property type="match status" value="1"/>
</dbReference>
<keyword evidence="13" id="KW-0535">Nitrogen fixation</keyword>
<dbReference type="SUPFAM" id="SSF52172">
    <property type="entry name" value="CheY-like"/>
    <property type="match status" value="1"/>
</dbReference>
<evidence type="ECO:0000256" key="2">
    <source>
        <dbReference type="ARBA" id="ARBA00019059"/>
    </source>
</evidence>
<feature type="modified residue" description="4-aspartylphosphate" evidence="17">
    <location>
        <position position="56"/>
    </location>
</feature>
<keyword evidence="11" id="KW-0010">Activator</keyword>
<proteinExistence type="predicted"/>
<evidence type="ECO:0000313" key="21">
    <source>
        <dbReference type="Proteomes" id="UP000281094"/>
    </source>
</evidence>
<evidence type="ECO:0000256" key="8">
    <source>
        <dbReference type="ARBA" id="ARBA00023012"/>
    </source>
</evidence>
<dbReference type="PROSITE" id="PS50110">
    <property type="entry name" value="RESPONSE_REGULATORY"/>
    <property type="match status" value="1"/>
</dbReference>